<accession>A0A177YFF6</accession>
<evidence type="ECO:0008006" key="3">
    <source>
        <dbReference type="Google" id="ProtNLM"/>
    </source>
</evidence>
<dbReference type="Proteomes" id="UP000077519">
    <property type="component" value="Unassembled WGS sequence"/>
</dbReference>
<dbReference type="RefSeq" id="WP_068424195.1">
    <property type="nucleotide sequence ID" value="NZ_LVHI01000012.1"/>
</dbReference>
<dbReference type="EMBL" id="LVHI01000012">
    <property type="protein sequence ID" value="OAK54247.1"/>
    <property type="molecule type" value="Genomic_DNA"/>
</dbReference>
<organism evidence="1 2">
    <name type="scientific">Rhodococcoides kyotonense</name>
    <dbReference type="NCBI Taxonomy" id="398843"/>
    <lineage>
        <taxon>Bacteria</taxon>
        <taxon>Bacillati</taxon>
        <taxon>Actinomycetota</taxon>
        <taxon>Actinomycetes</taxon>
        <taxon>Mycobacteriales</taxon>
        <taxon>Nocardiaceae</taxon>
        <taxon>Rhodococcoides</taxon>
    </lineage>
</organism>
<reference evidence="1 2" key="1">
    <citation type="submission" date="2016-03" db="EMBL/GenBank/DDBJ databases">
        <title>Genome sequence of Rhodococcus kyotonensis KB10.</title>
        <authorList>
            <person name="Jeong H."/>
            <person name="Hong C.E."/>
            <person name="Jo S.H."/>
            <person name="Park J.M."/>
        </authorList>
    </citation>
    <scope>NUCLEOTIDE SEQUENCE [LARGE SCALE GENOMIC DNA]</scope>
    <source>
        <strain evidence="1 2">KB10</strain>
    </source>
</reference>
<sequence length="206" mass="21853">MYVLTVDQRGSRRDVDRVGRLLDSMQDSRLVRPFERTAGDEVQAVAADARTVVDIALSLVRQGWWSVGIGVGSVEQPLPESTRAGRGPAFEAARDAVTRAKNAPASIAITAADAASEGRSRDAETALTLVALLVIDRTDQGHAAVDLMADGHTQKSAAEVLGISKQAMSQRLSVARWTIEAGGRVLAERLLAELDTAPGHTTQGDT</sequence>
<name>A0A177YFF6_9NOCA</name>
<protein>
    <recommendedName>
        <fullName evidence="3">DNA-binding protein</fullName>
    </recommendedName>
</protein>
<evidence type="ECO:0000313" key="2">
    <source>
        <dbReference type="Proteomes" id="UP000077519"/>
    </source>
</evidence>
<keyword evidence="2" id="KW-1185">Reference proteome</keyword>
<proteinExistence type="predicted"/>
<gene>
    <name evidence="1" type="ORF">A3K89_02175</name>
</gene>
<dbReference type="AlphaFoldDB" id="A0A177YFF6"/>
<comment type="caution">
    <text evidence="1">The sequence shown here is derived from an EMBL/GenBank/DDBJ whole genome shotgun (WGS) entry which is preliminary data.</text>
</comment>
<evidence type="ECO:0000313" key="1">
    <source>
        <dbReference type="EMBL" id="OAK54247.1"/>
    </source>
</evidence>